<protein>
    <recommendedName>
        <fullName evidence="2">Probable nitronate monooxygenase</fullName>
    </recommendedName>
</protein>
<gene>
    <name evidence="6" type="ORF">BJL90_14015</name>
    <name evidence="7" type="ORF">CLFO_17470</name>
</gene>
<organism evidence="7 9">
    <name type="scientific">Clostridium formicaceticum</name>
    <dbReference type="NCBI Taxonomy" id="1497"/>
    <lineage>
        <taxon>Bacteria</taxon>
        <taxon>Bacillati</taxon>
        <taxon>Bacillota</taxon>
        <taxon>Clostridia</taxon>
        <taxon>Eubacteriales</taxon>
        <taxon>Clostridiaceae</taxon>
        <taxon>Clostridium</taxon>
    </lineage>
</organism>
<dbReference type="Proteomes" id="UP000192478">
    <property type="component" value="Chromosome"/>
</dbReference>
<dbReference type="AlphaFoldDB" id="A0AAC9RL65"/>
<keyword evidence="8" id="KW-1185">Reference proteome</keyword>
<dbReference type="CDD" id="cd04730">
    <property type="entry name" value="NPD_like"/>
    <property type="match status" value="1"/>
</dbReference>
<keyword evidence="6" id="KW-0808">Transferase</keyword>
<comment type="function">
    <text evidence="1">Nitronate monooxygenase that uses molecular oxygen to catalyze the oxidative denitrification of alkyl nitronates. Acts on propionate 3-nitronate (P3N), the presumed physiological substrate. Probably functions in the detoxification of P3N, a metabolic poison produced by plants and fungi as a defense mechanism.</text>
</comment>
<keyword evidence="6" id="KW-0223">Dioxygenase</keyword>
<dbReference type="PANTHER" id="PTHR32332">
    <property type="entry name" value="2-NITROPROPANE DIOXYGENASE"/>
    <property type="match status" value="1"/>
</dbReference>
<keyword evidence="5 7" id="KW-0560">Oxidoreductase</keyword>
<dbReference type="EMBL" id="CP017603">
    <property type="protein sequence ID" value="AOY76868.1"/>
    <property type="molecule type" value="Genomic_DNA"/>
</dbReference>
<dbReference type="InterPro" id="IPR013785">
    <property type="entry name" value="Aldolase_TIM"/>
</dbReference>
<dbReference type="RefSeq" id="WP_070969217.1">
    <property type="nucleotide sequence ID" value="NZ_CP017603.1"/>
</dbReference>
<dbReference type="Proteomes" id="UP000177894">
    <property type="component" value="Chromosome"/>
</dbReference>
<accession>A0AAC9RL65</accession>
<sequence>MQLPFLKIGDLVANVPIIQGGMGIGVSLSRLASAVANEGGVGTISGVQIGFREPDFETNTNAANIRGLKKEIKKARELSPSGILGVNIMVAINNYKDMVTAAVEEKVNLIVSGAGLPTDLPGMIKESKTKIAPIVSSGKAAAIISKLWDRKYDYAPDMMIVEGPEAGGHLGFSLEQLTQETKPKLVDLVKDVIQAIKPFEDKYNKTIPVIAAGGIYNGSDIAECLKAGAAGVQMATRFVATEECDADIKYKEAYIHAKEQNIQLVKSPAGLPGRAIGNVFVKKTEIGNVPVQKCYHCLRTCEPATTPYCISKALIEAVKGNVENGLIFVGSSAHKIEKLTTVKELIQELIHETKLALE</sequence>
<evidence type="ECO:0000313" key="8">
    <source>
        <dbReference type="Proteomes" id="UP000177894"/>
    </source>
</evidence>
<evidence type="ECO:0000256" key="4">
    <source>
        <dbReference type="ARBA" id="ARBA00022643"/>
    </source>
</evidence>
<evidence type="ECO:0000313" key="9">
    <source>
        <dbReference type="Proteomes" id="UP000192478"/>
    </source>
</evidence>
<dbReference type="GO" id="GO:0051213">
    <property type="term" value="F:dioxygenase activity"/>
    <property type="evidence" value="ECO:0007669"/>
    <property type="project" value="UniProtKB-KW"/>
</dbReference>
<reference evidence="6 8" key="1">
    <citation type="submission" date="2016-10" db="EMBL/GenBank/DDBJ databases">
        <title>Complete Genome Sequence of Acetogen Clostridium formicoaceticum ATCC 27076.</title>
        <authorList>
            <person name="Bao T."/>
            <person name="Cheng C."/>
            <person name="Zhao J."/>
            <person name="Yang S.-T."/>
            <person name="Wang J."/>
            <person name="Wang M."/>
        </authorList>
    </citation>
    <scope>NUCLEOTIDE SEQUENCE [LARGE SCALE GENOMIC DNA]</scope>
    <source>
        <strain evidence="6 8">ATCC 27076</strain>
    </source>
</reference>
<dbReference type="Pfam" id="PF03060">
    <property type="entry name" value="NMO"/>
    <property type="match status" value="1"/>
</dbReference>
<dbReference type="GO" id="GO:0016740">
    <property type="term" value="F:transferase activity"/>
    <property type="evidence" value="ECO:0007669"/>
    <property type="project" value="UniProtKB-KW"/>
</dbReference>
<dbReference type="GO" id="GO:0018580">
    <property type="term" value="F:nitronate monooxygenase activity"/>
    <property type="evidence" value="ECO:0007669"/>
    <property type="project" value="InterPro"/>
</dbReference>
<proteinExistence type="predicted"/>
<name>A0AAC9RL65_9CLOT</name>
<dbReference type="SUPFAM" id="SSF51412">
    <property type="entry name" value="Inosine monophosphate dehydrogenase (IMPDH)"/>
    <property type="match status" value="1"/>
</dbReference>
<keyword evidence="4" id="KW-0288">FMN</keyword>
<evidence type="ECO:0000313" key="6">
    <source>
        <dbReference type="EMBL" id="AOY76868.1"/>
    </source>
</evidence>
<reference evidence="7 9" key="2">
    <citation type="submission" date="2017-03" db="EMBL/GenBank/DDBJ databases">
        <title>Complete sequence of Clostridium formicaceticum DSM 92.</title>
        <authorList>
            <person name="Poehlein A."/>
            <person name="Karl M."/>
            <person name="Bengelsdorf F.R."/>
            <person name="Duerre P."/>
            <person name="Daniel R."/>
        </authorList>
    </citation>
    <scope>NUCLEOTIDE SEQUENCE [LARGE SCALE GENOMIC DNA]</scope>
    <source>
        <strain evidence="7 9">DSM 92</strain>
    </source>
</reference>
<dbReference type="EMBL" id="CP020559">
    <property type="protein sequence ID" value="ARE87348.1"/>
    <property type="molecule type" value="Genomic_DNA"/>
</dbReference>
<keyword evidence="7" id="KW-0503">Monooxygenase</keyword>
<dbReference type="PANTHER" id="PTHR32332:SF18">
    <property type="entry name" value="2-NITROPROPANE DIOXYGENASE"/>
    <property type="match status" value="1"/>
</dbReference>
<evidence type="ECO:0000256" key="3">
    <source>
        <dbReference type="ARBA" id="ARBA00022630"/>
    </source>
</evidence>
<keyword evidence="3" id="KW-0285">Flavoprotein</keyword>
<evidence type="ECO:0000313" key="7">
    <source>
        <dbReference type="EMBL" id="ARE87348.1"/>
    </source>
</evidence>
<dbReference type="KEGG" id="cfm:BJL90_14015"/>
<dbReference type="InterPro" id="IPR004136">
    <property type="entry name" value="NMO"/>
</dbReference>
<dbReference type="Gene3D" id="3.20.20.70">
    <property type="entry name" value="Aldolase class I"/>
    <property type="match status" value="1"/>
</dbReference>
<evidence type="ECO:0000256" key="1">
    <source>
        <dbReference type="ARBA" id="ARBA00003535"/>
    </source>
</evidence>
<evidence type="ECO:0000256" key="2">
    <source>
        <dbReference type="ARBA" id="ARBA00013457"/>
    </source>
</evidence>
<evidence type="ECO:0000256" key="5">
    <source>
        <dbReference type="ARBA" id="ARBA00023002"/>
    </source>
</evidence>